<dbReference type="FunFam" id="3.40.47.10:FF:000024">
    <property type="entry name" value="3-oxoacyl-[acyl-carrier-protein] synthase, mitochondrial"/>
    <property type="match status" value="1"/>
</dbReference>
<dbReference type="PROSITE" id="PS00606">
    <property type="entry name" value="KS3_1"/>
    <property type="match status" value="1"/>
</dbReference>
<evidence type="ECO:0000256" key="18">
    <source>
        <dbReference type="PIRSR" id="PIRSR000447-1"/>
    </source>
</evidence>
<feature type="domain" description="Ketosynthase family 3 (KS3)" evidence="21">
    <location>
        <begin position="6"/>
        <end position="426"/>
    </location>
</feature>
<dbReference type="GO" id="GO:0006633">
    <property type="term" value="P:fatty acid biosynthetic process"/>
    <property type="evidence" value="ECO:0007669"/>
    <property type="project" value="UniProtKB-KW"/>
</dbReference>
<organism evidence="22 23">
    <name type="scientific">Patella caerulea</name>
    <name type="common">Rayed Mediterranean limpet</name>
    <dbReference type="NCBI Taxonomy" id="87958"/>
    <lineage>
        <taxon>Eukaryota</taxon>
        <taxon>Metazoa</taxon>
        <taxon>Spiralia</taxon>
        <taxon>Lophotrochozoa</taxon>
        <taxon>Mollusca</taxon>
        <taxon>Gastropoda</taxon>
        <taxon>Patellogastropoda</taxon>
        <taxon>Patelloidea</taxon>
        <taxon>Patellidae</taxon>
        <taxon>Patella</taxon>
    </lineage>
</organism>
<evidence type="ECO:0000256" key="14">
    <source>
        <dbReference type="ARBA" id="ARBA00049449"/>
    </source>
</evidence>
<dbReference type="Pfam" id="PF02801">
    <property type="entry name" value="Ketoacyl-synt_C"/>
    <property type="match status" value="1"/>
</dbReference>
<evidence type="ECO:0000256" key="3">
    <source>
        <dbReference type="ARBA" id="ARBA00022516"/>
    </source>
</evidence>
<evidence type="ECO:0000256" key="1">
    <source>
        <dbReference type="ARBA" id="ARBA00005194"/>
    </source>
</evidence>
<comment type="catalytic activity">
    <reaction evidence="14">
        <text>butanoyl-[ACP] + malonyl-[ACP] + H(+) = 3-oxohexanoyl-[ACP] + holo-[ACP] + CO2</text>
        <dbReference type="Rhea" id="RHEA:41820"/>
        <dbReference type="Rhea" id="RHEA-COMP:9623"/>
        <dbReference type="Rhea" id="RHEA-COMP:9628"/>
        <dbReference type="Rhea" id="RHEA-COMP:9629"/>
        <dbReference type="Rhea" id="RHEA-COMP:9685"/>
        <dbReference type="ChEBI" id="CHEBI:15378"/>
        <dbReference type="ChEBI" id="CHEBI:16526"/>
        <dbReference type="ChEBI" id="CHEBI:64479"/>
        <dbReference type="ChEBI" id="CHEBI:78449"/>
        <dbReference type="ChEBI" id="CHEBI:78454"/>
        <dbReference type="ChEBI" id="CHEBI:78456"/>
    </reaction>
    <physiologicalReaction direction="left-to-right" evidence="14">
        <dbReference type="Rhea" id="RHEA:41821"/>
    </physiologicalReaction>
</comment>
<sequence>MSSLSRSRVVVTGLGLITCLGVGVDKTWKNLISGQCGITQLPTKEYEKIPCKVAGVVPCGAKDGELNIAKHFTPTELRGLPLSSAYAMIAAEEALNMAKWKPDQEEERIRTGVAIGMGMVSLEEIADVGEALRGRGYNRVSPHFIPRILVNMAAGHVSIKHGLKGPNHAVSTACTTGLHAIGDAYSFIQRGVADVMVAGGTEASVSPLSIAGFSRMRALSTNFNNNPQEASRPFDKDRDGFVMSEGCGVVVLEEMNHAINRGANIIAEIQGYGLSGDAHHITSPSEDGDGAYRCMQTALKDGNIDIKDIGYVNAHATSTPIGDAAESRAIEKLFNNENKHLLVSSTKGAVGHLLGAAGSVEAVFTVLACQSGQIPPTNNLKTSDTGCDLNYVAINSVPWSAQFNRKIALTNSFGFGGTNGSLCISDFIQ</sequence>
<evidence type="ECO:0000256" key="8">
    <source>
        <dbReference type="ARBA" id="ARBA00023315"/>
    </source>
</evidence>
<evidence type="ECO:0000256" key="20">
    <source>
        <dbReference type="SAM" id="SignalP"/>
    </source>
</evidence>
<keyword evidence="5" id="KW-0276">Fatty acid metabolism</keyword>
<dbReference type="GO" id="GO:0005739">
    <property type="term" value="C:mitochondrion"/>
    <property type="evidence" value="ECO:0007669"/>
    <property type="project" value="TreeGrafter"/>
</dbReference>
<dbReference type="GO" id="GO:0004315">
    <property type="term" value="F:3-oxoacyl-[acyl-carrier-protein] synthase activity"/>
    <property type="evidence" value="ECO:0007669"/>
    <property type="project" value="UniProtKB-EC"/>
</dbReference>
<keyword evidence="6" id="KW-0443">Lipid metabolism</keyword>
<evidence type="ECO:0000256" key="11">
    <source>
        <dbReference type="ARBA" id="ARBA00047578"/>
    </source>
</evidence>
<dbReference type="InterPro" id="IPR020841">
    <property type="entry name" value="PKS_Beta-ketoAc_synthase_dom"/>
</dbReference>
<comment type="pathway">
    <text evidence="1">Lipid metabolism; fatty acid biosynthesis.</text>
</comment>
<dbReference type="Gene3D" id="3.40.47.10">
    <property type="match status" value="2"/>
</dbReference>
<evidence type="ECO:0000256" key="12">
    <source>
        <dbReference type="ARBA" id="ARBA00048506"/>
    </source>
</evidence>
<keyword evidence="7 17" id="KW-0275">Fatty acid biosynthesis</keyword>
<feature type="chain" id="PRO_5042986315" description="3-oxoacyl-[acyl-carrier-protein] synthase" evidence="20">
    <location>
        <begin position="22"/>
        <end position="429"/>
    </location>
</feature>
<dbReference type="Pfam" id="PF00109">
    <property type="entry name" value="ketoacyl-synt"/>
    <property type="match status" value="1"/>
</dbReference>
<keyword evidence="4 17" id="KW-0808">Transferase</keyword>
<evidence type="ECO:0000256" key="10">
    <source>
        <dbReference type="ARBA" id="ARBA00047451"/>
    </source>
</evidence>
<protein>
    <recommendedName>
        <fullName evidence="17">3-oxoacyl-[acyl-carrier-protein] synthase</fullName>
    </recommendedName>
</protein>
<dbReference type="Proteomes" id="UP001347796">
    <property type="component" value="Unassembled WGS sequence"/>
</dbReference>
<evidence type="ECO:0000256" key="16">
    <source>
        <dbReference type="ARBA" id="ARBA00054575"/>
    </source>
</evidence>
<keyword evidence="3 17" id="KW-0444">Lipid biosynthesis</keyword>
<name>A0AAN8KAD6_PATCE</name>
<dbReference type="SUPFAM" id="SSF53901">
    <property type="entry name" value="Thiolase-like"/>
    <property type="match status" value="2"/>
</dbReference>
<comment type="similarity">
    <text evidence="2 17 19">Belongs to the thiolase-like superfamily. Beta-ketoacyl-ACP synthases family.</text>
</comment>
<dbReference type="InterPro" id="IPR016039">
    <property type="entry name" value="Thiolase-like"/>
</dbReference>
<dbReference type="InterPro" id="IPR018201">
    <property type="entry name" value="Ketoacyl_synth_AS"/>
</dbReference>
<evidence type="ECO:0000256" key="4">
    <source>
        <dbReference type="ARBA" id="ARBA00022679"/>
    </source>
</evidence>
<dbReference type="InterPro" id="IPR017568">
    <property type="entry name" value="3-oxoacyl-ACP_synth-2"/>
</dbReference>
<reference evidence="22 23" key="1">
    <citation type="submission" date="2024-01" db="EMBL/GenBank/DDBJ databases">
        <title>The genome of the rayed Mediterranean limpet Patella caerulea (Linnaeus, 1758).</title>
        <authorList>
            <person name="Anh-Thu Weber A."/>
            <person name="Halstead-Nussloch G."/>
        </authorList>
    </citation>
    <scope>NUCLEOTIDE SEQUENCE [LARGE SCALE GENOMIC DNA]</scope>
    <source>
        <strain evidence="22">AATW-2023a</strain>
        <tissue evidence="22">Whole specimen</tissue>
    </source>
</reference>
<dbReference type="PROSITE" id="PS52004">
    <property type="entry name" value="KS3_2"/>
    <property type="match status" value="1"/>
</dbReference>
<evidence type="ECO:0000256" key="15">
    <source>
        <dbReference type="ARBA" id="ARBA00049533"/>
    </source>
</evidence>
<evidence type="ECO:0000256" key="6">
    <source>
        <dbReference type="ARBA" id="ARBA00023098"/>
    </source>
</evidence>
<dbReference type="PANTHER" id="PTHR11712:SF336">
    <property type="entry name" value="3-OXOACYL-[ACYL-CARRIER-PROTEIN] SYNTHASE, MITOCHONDRIAL"/>
    <property type="match status" value="1"/>
</dbReference>
<keyword evidence="23" id="KW-1185">Reference proteome</keyword>
<dbReference type="NCBIfam" id="TIGR03150">
    <property type="entry name" value="fabF"/>
    <property type="match status" value="1"/>
</dbReference>
<comment type="catalytic activity">
    <reaction evidence="11">
        <text>dodecanoyl-[ACP] + malonyl-[ACP] + H(+) = 3-oxotetradecanoyl-[ACP] + holo-[ACP] + CO2</text>
        <dbReference type="Rhea" id="RHEA:41884"/>
        <dbReference type="Rhea" id="RHEA-COMP:9623"/>
        <dbReference type="Rhea" id="RHEA-COMP:9644"/>
        <dbReference type="Rhea" id="RHEA-COMP:9645"/>
        <dbReference type="Rhea" id="RHEA-COMP:9685"/>
        <dbReference type="ChEBI" id="CHEBI:15378"/>
        <dbReference type="ChEBI" id="CHEBI:16526"/>
        <dbReference type="ChEBI" id="CHEBI:64479"/>
        <dbReference type="ChEBI" id="CHEBI:65264"/>
        <dbReference type="ChEBI" id="CHEBI:78449"/>
        <dbReference type="ChEBI" id="CHEBI:78473"/>
    </reaction>
    <physiologicalReaction direction="left-to-right" evidence="11">
        <dbReference type="Rhea" id="RHEA:41885"/>
    </physiologicalReaction>
</comment>
<dbReference type="InterPro" id="IPR014031">
    <property type="entry name" value="Ketoacyl_synth_C"/>
</dbReference>
<accession>A0AAN8KAD6</accession>
<dbReference type="AlphaFoldDB" id="A0AAN8KAD6"/>
<evidence type="ECO:0000313" key="22">
    <source>
        <dbReference type="EMBL" id="KAK6192191.1"/>
    </source>
</evidence>
<evidence type="ECO:0000256" key="7">
    <source>
        <dbReference type="ARBA" id="ARBA00023160"/>
    </source>
</evidence>
<comment type="catalytic activity">
    <reaction evidence="15">
        <text>octanoyl-[ACP] + malonyl-[ACP] + H(+) = 3-oxodecanoyl-[ACP] + holo-[ACP] + CO2</text>
        <dbReference type="Rhea" id="RHEA:41852"/>
        <dbReference type="Rhea" id="RHEA-COMP:9623"/>
        <dbReference type="Rhea" id="RHEA-COMP:9636"/>
        <dbReference type="Rhea" id="RHEA-COMP:9637"/>
        <dbReference type="Rhea" id="RHEA-COMP:9685"/>
        <dbReference type="ChEBI" id="CHEBI:15378"/>
        <dbReference type="ChEBI" id="CHEBI:16526"/>
        <dbReference type="ChEBI" id="CHEBI:64479"/>
        <dbReference type="ChEBI" id="CHEBI:78449"/>
        <dbReference type="ChEBI" id="CHEBI:78463"/>
        <dbReference type="ChEBI" id="CHEBI:78464"/>
    </reaction>
    <physiologicalReaction direction="left-to-right" evidence="15">
        <dbReference type="Rhea" id="RHEA:41853"/>
    </physiologicalReaction>
</comment>
<dbReference type="PANTHER" id="PTHR11712">
    <property type="entry name" value="POLYKETIDE SYNTHASE-RELATED"/>
    <property type="match status" value="1"/>
</dbReference>
<evidence type="ECO:0000256" key="13">
    <source>
        <dbReference type="ARBA" id="ARBA00049109"/>
    </source>
</evidence>
<evidence type="ECO:0000256" key="2">
    <source>
        <dbReference type="ARBA" id="ARBA00008467"/>
    </source>
</evidence>
<dbReference type="InterPro" id="IPR000794">
    <property type="entry name" value="Beta-ketoacyl_synthase"/>
</dbReference>
<dbReference type="InterPro" id="IPR014030">
    <property type="entry name" value="Ketoacyl_synth_N"/>
</dbReference>
<dbReference type="CDD" id="cd00834">
    <property type="entry name" value="KAS_I_II"/>
    <property type="match status" value="1"/>
</dbReference>
<evidence type="ECO:0000256" key="5">
    <source>
        <dbReference type="ARBA" id="ARBA00022832"/>
    </source>
</evidence>
<gene>
    <name evidence="22" type="ORF">SNE40_003704</name>
</gene>
<comment type="catalytic activity">
    <reaction evidence="13">
        <text>decanoyl-[ACP] + malonyl-[ACP] + H(+) = 3-oxododecanoyl-[ACP] + holo-[ACP] + CO2</text>
        <dbReference type="Rhea" id="RHEA:41868"/>
        <dbReference type="Rhea" id="RHEA-COMP:9623"/>
        <dbReference type="Rhea" id="RHEA-COMP:9640"/>
        <dbReference type="Rhea" id="RHEA-COMP:9641"/>
        <dbReference type="Rhea" id="RHEA-COMP:9685"/>
        <dbReference type="ChEBI" id="CHEBI:15378"/>
        <dbReference type="ChEBI" id="CHEBI:16526"/>
        <dbReference type="ChEBI" id="CHEBI:64479"/>
        <dbReference type="ChEBI" id="CHEBI:78449"/>
        <dbReference type="ChEBI" id="CHEBI:78468"/>
        <dbReference type="ChEBI" id="CHEBI:78469"/>
    </reaction>
    <physiologicalReaction direction="left-to-right" evidence="13">
        <dbReference type="Rhea" id="RHEA:41869"/>
    </physiologicalReaction>
</comment>
<comment type="function">
    <text evidence="16">May play a role in the biosynthesis of lipoic acid as well as longer chain fatty acids required for optimal mitochondrial function.</text>
</comment>
<dbReference type="EMBL" id="JAZGQO010000002">
    <property type="protein sequence ID" value="KAK6192191.1"/>
    <property type="molecule type" value="Genomic_DNA"/>
</dbReference>
<evidence type="ECO:0000256" key="17">
    <source>
        <dbReference type="PIRNR" id="PIRNR000447"/>
    </source>
</evidence>
<dbReference type="NCBIfam" id="NF005589">
    <property type="entry name" value="PRK07314.1"/>
    <property type="match status" value="1"/>
</dbReference>
<evidence type="ECO:0000256" key="9">
    <source>
        <dbReference type="ARBA" id="ARBA00047394"/>
    </source>
</evidence>
<comment type="caution">
    <text evidence="22">The sequence shown here is derived from an EMBL/GenBank/DDBJ whole genome shotgun (WGS) entry which is preliminary data.</text>
</comment>
<keyword evidence="8" id="KW-0012">Acyltransferase</keyword>
<evidence type="ECO:0000256" key="19">
    <source>
        <dbReference type="RuleBase" id="RU003694"/>
    </source>
</evidence>
<dbReference type="PIRSF" id="PIRSF000447">
    <property type="entry name" value="KAS_II"/>
    <property type="match status" value="1"/>
</dbReference>
<feature type="active site" description="For beta-ketoacyl synthase activity" evidence="18">
    <location>
        <position position="174"/>
    </location>
</feature>
<evidence type="ECO:0000313" key="23">
    <source>
        <dbReference type="Proteomes" id="UP001347796"/>
    </source>
</evidence>
<comment type="catalytic activity">
    <reaction evidence="12">
        <text>a fatty acyl-[ACP] + malonyl-[ACP] + H(+) = a 3-oxoacyl-[ACP] + holo-[ACP] + CO2</text>
        <dbReference type="Rhea" id="RHEA:22836"/>
        <dbReference type="Rhea" id="RHEA-COMP:9623"/>
        <dbReference type="Rhea" id="RHEA-COMP:9685"/>
        <dbReference type="Rhea" id="RHEA-COMP:9916"/>
        <dbReference type="Rhea" id="RHEA-COMP:14125"/>
        <dbReference type="ChEBI" id="CHEBI:15378"/>
        <dbReference type="ChEBI" id="CHEBI:16526"/>
        <dbReference type="ChEBI" id="CHEBI:64479"/>
        <dbReference type="ChEBI" id="CHEBI:78449"/>
        <dbReference type="ChEBI" id="CHEBI:78776"/>
        <dbReference type="ChEBI" id="CHEBI:138651"/>
        <dbReference type="EC" id="2.3.1.41"/>
    </reaction>
    <physiologicalReaction direction="left-to-right" evidence="12">
        <dbReference type="Rhea" id="RHEA:22837"/>
    </physiologicalReaction>
</comment>
<proteinExistence type="inferred from homology"/>
<comment type="catalytic activity">
    <reaction evidence="10">
        <text>tetradecanoyl-[ACP] + malonyl-[ACP] + H(+) = 3-oxohexadecanoyl-[ACP] + holo-[ACP] + CO2</text>
        <dbReference type="Rhea" id="RHEA:41900"/>
        <dbReference type="Rhea" id="RHEA-COMP:9623"/>
        <dbReference type="Rhea" id="RHEA-COMP:9648"/>
        <dbReference type="Rhea" id="RHEA-COMP:9649"/>
        <dbReference type="Rhea" id="RHEA-COMP:9685"/>
        <dbReference type="ChEBI" id="CHEBI:15378"/>
        <dbReference type="ChEBI" id="CHEBI:16526"/>
        <dbReference type="ChEBI" id="CHEBI:64479"/>
        <dbReference type="ChEBI" id="CHEBI:78449"/>
        <dbReference type="ChEBI" id="CHEBI:78477"/>
        <dbReference type="ChEBI" id="CHEBI:78478"/>
    </reaction>
    <physiologicalReaction direction="left-to-right" evidence="10">
        <dbReference type="Rhea" id="RHEA:41901"/>
    </physiologicalReaction>
</comment>
<evidence type="ECO:0000259" key="21">
    <source>
        <dbReference type="PROSITE" id="PS52004"/>
    </source>
</evidence>
<dbReference type="FunFam" id="3.40.47.10:FF:000015">
    <property type="entry name" value="3-oxoacyl-[acyl-carrier-protein] synthase, mitochondrial"/>
    <property type="match status" value="1"/>
</dbReference>
<keyword evidence="20" id="KW-0732">Signal</keyword>
<dbReference type="SMART" id="SM00825">
    <property type="entry name" value="PKS_KS"/>
    <property type="match status" value="1"/>
</dbReference>
<comment type="catalytic activity">
    <reaction evidence="9">
        <text>hexanoyl-[ACP] + malonyl-[ACP] + H(+) = 3-oxooctanoyl-[ACP] + holo-[ACP] + CO2</text>
        <dbReference type="Rhea" id="RHEA:41836"/>
        <dbReference type="Rhea" id="RHEA-COMP:9623"/>
        <dbReference type="Rhea" id="RHEA-COMP:9632"/>
        <dbReference type="Rhea" id="RHEA-COMP:9633"/>
        <dbReference type="Rhea" id="RHEA-COMP:9685"/>
        <dbReference type="ChEBI" id="CHEBI:15378"/>
        <dbReference type="ChEBI" id="CHEBI:16526"/>
        <dbReference type="ChEBI" id="CHEBI:64479"/>
        <dbReference type="ChEBI" id="CHEBI:78449"/>
        <dbReference type="ChEBI" id="CHEBI:78459"/>
        <dbReference type="ChEBI" id="CHEBI:78460"/>
    </reaction>
    <physiologicalReaction direction="left-to-right" evidence="9">
        <dbReference type="Rhea" id="RHEA:41837"/>
    </physiologicalReaction>
</comment>
<feature type="signal peptide" evidence="20">
    <location>
        <begin position="1"/>
        <end position="21"/>
    </location>
</feature>